<comment type="subcellular location">
    <subcellularLocation>
        <location evidence="1">Cell membrane</location>
        <topology evidence="1">Multi-pass membrane protein</topology>
    </subcellularLocation>
</comment>
<feature type="transmembrane region" description="Helical" evidence="6">
    <location>
        <begin position="298"/>
        <end position="320"/>
    </location>
</feature>
<dbReference type="PANTHER" id="PTHR23519">
    <property type="entry name" value="AUTOPHAGY-RELATED PROTEIN 22"/>
    <property type="match status" value="1"/>
</dbReference>
<keyword evidence="2" id="KW-0813">Transport</keyword>
<keyword evidence="5 6" id="KW-0472">Membrane</keyword>
<dbReference type="GO" id="GO:0022857">
    <property type="term" value="F:transmembrane transporter activity"/>
    <property type="evidence" value="ECO:0007669"/>
    <property type="project" value="InterPro"/>
</dbReference>
<evidence type="ECO:0000313" key="8">
    <source>
        <dbReference type="EMBL" id="HIR46530.1"/>
    </source>
</evidence>
<keyword evidence="4 6" id="KW-1133">Transmembrane helix</keyword>
<name>A0A9D1DDQ3_9FIRM</name>
<proteinExistence type="predicted"/>
<dbReference type="PROSITE" id="PS50850">
    <property type="entry name" value="MFS"/>
    <property type="match status" value="1"/>
</dbReference>
<reference evidence="8" key="1">
    <citation type="submission" date="2020-10" db="EMBL/GenBank/DDBJ databases">
        <authorList>
            <person name="Gilroy R."/>
        </authorList>
    </citation>
    <scope>NUCLEOTIDE SEQUENCE</scope>
    <source>
        <strain evidence="8">ChiSxjej1B13-7958</strain>
    </source>
</reference>
<feature type="transmembrane region" description="Helical" evidence="6">
    <location>
        <begin position="175"/>
        <end position="193"/>
    </location>
</feature>
<dbReference type="PANTHER" id="PTHR23519:SF1">
    <property type="entry name" value="AUTOPHAGY-RELATED PROTEIN 22"/>
    <property type="match status" value="1"/>
</dbReference>
<accession>A0A9D1DDQ3</accession>
<feature type="transmembrane region" description="Helical" evidence="6">
    <location>
        <begin position="233"/>
        <end position="254"/>
    </location>
</feature>
<dbReference type="GO" id="GO:0005886">
    <property type="term" value="C:plasma membrane"/>
    <property type="evidence" value="ECO:0007669"/>
    <property type="project" value="UniProtKB-SubCell"/>
</dbReference>
<evidence type="ECO:0000256" key="6">
    <source>
        <dbReference type="SAM" id="Phobius"/>
    </source>
</evidence>
<feature type="transmembrane region" description="Helical" evidence="6">
    <location>
        <begin position="52"/>
        <end position="72"/>
    </location>
</feature>
<dbReference type="Proteomes" id="UP000824242">
    <property type="component" value="Unassembled WGS sequence"/>
</dbReference>
<protein>
    <submittedName>
        <fullName evidence="8">MFS transporter</fullName>
    </submittedName>
</protein>
<dbReference type="InterPro" id="IPR050495">
    <property type="entry name" value="ATG22/LtaA_families"/>
</dbReference>
<dbReference type="Gene3D" id="1.20.1250.20">
    <property type="entry name" value="MFS general substrate transporter like domains"/>
    <property type="match status" value="1"/>
</dbReference>
<dbReference type="CDD" id="cd17482">
    <property type="entry name" value="MFS_YxiO_like"/>
    <property type="match status" value="1"/>
</dbReference>
<keyword evidence="3 6" id="KW-0812">Transmembrane</keyword>
<evidence type="ECO:0000313" key="9">
    <source>
        <dbReference type="Proteomes" id="UP000824242"/>
    </source>
</evidence>
<feature type="transmembrane region" description="Helical" evidence="6">
    <location>
        <begin position="332"/>
        <end position="356"/>
    </location>
</feature>
<evidence type="ECO:0000256" key="3">
    <source>
        <dbReference type="ARBA" id="ARBA00022692"/>
    </source>
</evidence>
<feature type="domain" description="Major facilitator superfamily (MFS) profile" evidence="7">
    <location>
        <begin position="232"/>
        <end position="439"/>
    </location>
</feature>
<organism evidence="8 9">
    <name type="scientific">Candidatus Caccousia avicola</name>
    <dbReference type="NCBI Taxonomy" id="2840721"/>
    <lineage>
        <taxon>Bacteria</taxon>
        <taxon>Bacillati</taxon>
        <taxon>Bacillota</taxon>
        <taxon>Clostridia</taxon>
        <taxon>Eubacteriales</taxon>
        <taxon>Oscillospiraceae</taxon>
        <taxon>Oscillospiraceae incertae sedis</taxon>
        <taxon>Candidatus Caccousia</taxon>
    </lineage>
</organism>
<dbReference type="InterPro" id="IPR036259">
    <property type="entry name" value="MFS_trans_sf"/>
</dbReference>
<dbReference type="InterPro" id="IPR024671">
    <property type="entry name" value="Atg22-like"/>
</dbReference>
<feature type="transmembrane region" description="Helical" evidence="6">
    <location>
        <begin position="108"/>
        <end position="126"/>
    </location>
</feature>
<sequence>MASATKEKFTKQEKSWILYDWANSVYATNIMAAIFPIYFTAVCGGDTTGMQWWGYGTSLATLIVAVLAPILGSLGDYKGMKKKFFTFFMLVGVFCTLIMAIFDNWQMLLVGYVLSYIGFAGSCLFYDSFLTDVTTRERMDKVSAWGYAMGYIGGSTIPFLISIGILLAMGMDNPTAVKLVVVLTSVWWGVFSIPMMRNVHQKYYLDGKPQHMATAAFTNVGRTLRSIVKNKGLFFYLIAYFCYIDGVGTVIHMSTSYGSTLGLDTVGMILALLVTQIVAMPCSILFGRLAKKLGAVRMIGIAIVVYFLICVVGFYMGYIIEVDEQAIGTAQILFWMMAFLVGTVQGGIQALSRSYFSRLVPPDKSNEYFGFFDIFGKFATVVGPFLVAVVTGATGRSSFGILSLLVLFAVGGLLLFLGREPMKQSEAAAEQARRAAGEK</sequence>
<feature type="transmembrane region" description="Helical" evidence="6">
    <location>
        <begin position="399"/>
        <end position="417"/>
    </location>
</feature>
<reference evidence="8" key="2">
    <citation type="journal article" date="2021" name="PeerJ">
        <title>Extensive microbial diversity within the chicken gut microbiome revealed by metagenomics and culture.</title>
        <authorList>
            <person name="Gilroy R."/>
            <person name="Ravi A."/>
            <person name="Getino M."/>
            <person name="Pursley I."/>
            <person name="Horton D.L."/>
            <person name="Alikhan N.F."/>
            <person name="Baker D."/>
            <person name="Gharbi K."/>
            <person name="Hall N."/>
            <person name="Watson M."/>
            <person name="Adriaenssens E.M."/>
            <person name="Foster-Nyarko E."/>
            <person name="Jarju S."/>
            <person name="Secka A."/>
            <person name="Antonio M."/>
            <person name="Oren A."/>
            <person name="Chaudhuri R.R."/>
            <person name="La Ragione R."/>
            <person name="Hildebrand F."/>
            <person name="Pallen M.J."/>
        </authorList>
    </citation>
    <scope>NUCLEOTIDE SEQUENCE</scope>
    <source>
        <strain evidence="8">ChiSxjej1B13-7958</strain>
    </source>
</reference>
<feature type="transmembrane region" description="Helical" evidence="6">
    <location>
        <begin position="368"/>
        <end position="393"/>
    </location>
</feature>
<feature type="transmembrane region" description="Helical" evidence="6">
    <location>
        <begin position="21"/>
        <end position="40"/>
    </location>
</feature>
<feature type="transmembrane region" description="Helical" evidence="6">
    <location>
        <begin position="84"/>
        <end position="102"/>
    </location>
</feature>
<dbReference type="EMBL" id="DVGZ01000027">
    <property type="protein sequence ID" value="HIR46530.1"/>
    <property type="molecule type" value="Genomic_DNA"/>
</dbReference>
<evidence type="ECO:0000256" key="1">
    <source>
        <dbReference type="ARBA" id="ARBA00004651"/>
    </source>
</evidence>
<dbReference type="InterPro" id="IPR020846">
    <property type="entry name" value="MFS_dom"/>
</dbReference>
<dbReference type="SUPFAM" id="SSF103473">
    <property type="entry name" value="MFS general substrate transporter"/>
    <property type="match status" value="1"/>
</dbReference>
<feature type="transmembrane region" description="Helical" evidence="6">
    <location>
        <begin position="266"/>
        <end position="286"/>
    </location>
</feature>
<evidence type="ECO:0000259" key="7">
    <source>
        <dbReference type="PROSITE" id="PS50850"/>
    </source>
</evidence>
<dbReference type="AlphaFoldDB" id="A0A9D1DDQ3"/>
<evidence type="ECO:0000256" key="2">
    <source>
        <dbReference type="ARBA" id="ARBA00022448"/>
    </source>
</evidence>
<dbReference type="Pfam" id="PF11700">
    <property type="entry name" value="ATG22"/>
    <property type="match status" value="2"/>
</dbReference>
<feature type="transmembrane region" description="Helical" evidence="6">
    <location>
        <begin position="147"/>
        <end position="169"/>
    </location>
</feature>
<gene>
    <name evidence="8" type="ORF">IAB89_02555</name>
</gene>
<evidence type="ECO:0000256" key="4">
    <source>
        <dbReference type="ARBA" id="ARBA00022989"/>
    </source>
</evidence>
<comment type="caution">
    <text evidence="8">The sequence shown here is derived from an EMBL/GenBank/DDBJ whole genome shotgun (WGS) entry which is preliminary data.</text>
</comment>
<evidence type="ECO:0000256" key="5">
    <source>
        <dbReference type="ARBA" id="ARBA00023136"/>
    </source>
</evidence>